<comment type="cofactor">
    <cofactor evidence="1">
        <name>Zn(2+)</name>
        <dbReference type="ChEBI" id="CHEBI:29105"/>
    </cofactor>
    <text evidence="1">Binds 1 zinc ion per subunit.</text>
</comment>
<protein>
    <submittedName>
        <fullName evidence="2">Flavastacin</fullName>
        <ecNumber evidence="2">3.4.24.76</ecNumber>
    </submittedName>
</protein>
<reference evidence="2 3" key="1">
    <citation type="submission" date="2015-09" db="EMBL/GenBank/DDBJ databases">
        <authorList>
            <consortium name="Pathogen Informatics"/>
        </authorList>
    </citation>
    <scope>NUCLEOTIDE SEQUENCE [LARGE SCALE GENOMIC DNA]</scope>
    <source>
        <strain evidence="2 3">2789STDY5834846</strain>
    </source>
</reference>
<dbReference type="EMBL" id="CZAE01000004">
    <property type="protein sequence ID" value="CUO81206.1"/>
    <property type="molecule type" value="Genomic_DNA"/>
</dbReference>
<dbReference type="InterPro" id="IPR024079">
    <property type="entry name" value="MetalloPept_cat_dom_sf"/>
</dbReference>
<dbReference type="Gene3D" id="3.40.390.10">
    <property type="entry name" value="Collagenase (Catalytic Domain)"/>
    <property type="match status" value="1"/>
</dbReference>
<dbReference type="EC" id="3.4.24.76" evidence="2"/>
<accession>A0A3E5GKK7</accession>
<dbReference type="GO" id="GO:0008270">
    <property type="term" value="F:zinc ion binding"/>
    <property type="evidence" value="ECO:0007669"/>
    <property type="project" value="UniProtKB-UniRule"/>
</dbReference>
<dbReference type="AlphaFoldDB" id="A0A3E5GKK7"/>
<dbReference type="Proteomes" id="UP000095606">
    <property type="component" value="Unassembled WGS sequence"/>
</dbReference>
<dbReference type="InterPro" id="IPR001506">
    <property type="entry name" value="Peptidase_M12A"/>
</dbReference>
<dbReference type="Pfam" id="PF01400">
    <property type="entry name" value="Astacin"/>
    <property type="match status" value="1"/>
</dbReference>
<keyword evidence="1" id="KW-0482">Metalloprotease</keyword>
<organism evidence="2 3">
    <name type="scientific">Bacteroides faecis</name>
    <dbReference type="NCBI Taxonomy" id="674529"/>
    <lineage>
        <taxon>Bacteria</taxon>
        <taxon>Pseudomonadati</taxon>
        <taxon>Bacteroidota</taxon>
        <taxon>Bacteroidia</taxon>
        <taxon>Bacteroidales</taxon>
        <taxon>Bacteroidaceae</taxon>
        <taxon>Bacteroides</taxon>
    </lineage>
</organism>
<feature type="binding site" evidence="1">
    <location>
        <position position="198"/>
    </location>
    <ligand>
        <name>Zn(2+)</name>
        <dbReference type="ChEBI" id="CHEBI:29105"/>
        <note>catalytic</note>
    </ligand>
</feature>
<proteinExistence type="predicted"/>
<evidence type="ECO:0000256" key="1">
    <source>
        <dbReference type="PROSITE-ProRule" id="PRU01211"/>
    </source>
</evidence>
<dbReference type="PANTHER" id="PTHR10127">
    <property type="entry name" value="DISCOIDIN, CUB, EGF, LAMININ , AND ZINC METALLOPROTEASE DOMAIN CONTAINING"/>
    <property type="match status" value="1"/>
</dbReference>
<evidence type="ECO:0000313" key="3">
    <source>
        <dbReference type="Proteomes" id="UP000095606"/>
    </source>
</evidence>
<accession>A0A174I590</accession>
<evidence type="ECO:0000313" key="2">
    <source>
        <dbReference type="EMBL" id="CUO81206.1"/>
    </source>
</evidence>
<feature type="binding site" evidence="1">
    <location>
        <position position="188"/>
    </location>
    <ligand>
        <name>Zn(2+)</name>
        <dbReference type="ChEBI" id="CHEBI:29105"/>
        <note>catalytic</note>
    </ligand>
</feature>
<feature type="active site" evidence="1">
    <location>
        <position position="189"/>
    </location>
</feature>
<comment type="caution">
    <text evidence="1">Lacks conserved residue(s) required for the propagation of feature annotation.</text>
</comment>
<gene>
    <name evidence="2" type="ORF">ERS852461_01176</name>
</gene>
<dbReference type="SUPFAM" id="SSF55486">
    <property type="entry name" value="Metalloproteases ('zincins'), catalytic domain"/>
    <property type="match status" value="1"/>
</dbReference>
<dbReference type="GO" id="GO:0004222">
    <property type="term" value="F:metalloendopeptidase activity"/>
    <property type="evidence" value="ECO:0007669"/>
    <property type="project" value="UniProtKB-UniRule"/>
</dbReference>
<dbReference type="PRINTS" id="PR00480">
    <property type="entry name" value="ASTACIN"/>
</dbReference>
<dbReference type="GeneID" id="69588350"/>
<dbReference type="PROSITE" id="PS51864">
    <property type="entry name" value="ASTACIN"/>
    <property type="match status" value="1"/>
</dbReference>
<dbReference type="SMART" id="SM00235">
    <property type="entry name" value="ZnMc"/>
    <property type="match status" value="1"/>
</dbReference>
<keyword evidence="1" id="KW-0645">Protease</keyword>
<keyword evidence="1 2" id="KW-0378">Hydrolase</keyword>
<sequence length="456" mass="52387">METMTLKNIRIVFMAFLVILFSLILTCCSDSNDFSNEIKTENELSVYDENNYDFTTINLWGSEVAVIDKGDYFLFQGDIRIYKEDLFKMSSRGAGILNRSWPNNKVYYLLDNVPSNYAVEFYSAITELEGHSYLTFLPANYYGSLNYVRIKFINSDTFSAFSTYLGMKGFEQNIEITKAAWTKGTIMHELCHAIGLYHEQCRADRDQYVNIDFSKMSADDRNQYKTYIERGENGADFGAFDFNSIMLYGSWLNGEVVMTKKTDGSTFYANRSWIANGDMLALAKLQPAINYTFYDPLGHNEPVDSPYEYIRSKYLRCPEKTNIVFRFQHSFRFDHNKLNGYSLNDFDVKAIITITNNRTGNCIYTKEIPLSETSGYEDLYLPSIEIPQGFYTAKLSLKGVVNGVSNSSKLDVLKWLMYNPMVYLHLNSVIIDNRNISIPNNSSDADTKRLTFISIA</sequence>
<keyword evidence="1" id="KW-0479">Metal-binding</keyword>
<dbReference type="GO" id="GO:0006508">
    <property type="term" value="P:proteolysis"/>
    <property type="evidence" value="ECO:0007669"/>
    <property type="project" value="UniProtKB-KW"/>
</dbReference>
<feature type="binding site" evidence="1">
    <location>
        <position position="192"/>
    </location>
    <ligand>
        <name>Zn(2+)</name>
        <dbReference type="ChEBI" id="CHEBI:29105"/>
        <note>catalytic</note>
    </ligand>
</feature>
<name>A0A3E5GKK7_9BACE</name>
<dbReference type="PANTHER" id="PTHR10127:SF850">
    <property type="entry name" value="METALLOENDOPEPTIDASE"/>
    <property type="match status" value="1"/>
</dbReference>
<dbReference type="InterPro" id="IPR006026">
    <property type="entry name" value="Peptidase_Metallo"/>
</dbReference>
<dbReference type="RefSeq" id="WP_070101309.1">
    <property type="nucleotide sequence ID" value="NZ_CABMFH010000003.1"/>
</dbReference>
<keyword evidence="1" id="KW-0862">Zinc</keyword>